<feature type="signal peptide" evidence="1">
    <location>
        <begin position="1"/>
        <end position="17"/>
    </location>
</feature>
<accession>A0A975D8U8</accession>
<proteinExistence type="predicted"/>
<dbReference type="AlphaFoldDB" id="A0A975D8U8"/>
<dbReference type="Proteomes" id="UP000682739">
    <property type="component" value="Chromosome"/>
</dbReference>
<keyword evidence="1" id="KW-0732">Signal</keyword>
<protein>
    <submittedName>
        <fullName evidence="2">Uncharacterized protein</fullName>
    </submittedName>
</protein>
<dbReference type="RefSeq" id="WP_208829986.1">
    <property type="nucleotide sequence ID" value="NZ_CP072110.1"/>
</dbReference>
<reference evidence="2" key="1">
    <citation type="submission" date="2021-03" db="EMBL/GenBank/DDBJ databases">
        <title>Description of Psychrosphaera ytuae sp. nov. isolated from deep sea sediment of South China Sea.</title>
        <authorList>
            <person name="Zhang J."/>
            <person name="Xu X.-D."/>
        </authorList>
    </citation>
    <scope>NUCLEOTIDE SEQUENCE</scope>
    <source>
        <strain evidence="2">MTZ26</strain>
    </source>
</reference>
<name>A0A975D8U8_9GAMM</name>
<dbReference type="EMBL" id="CP072110">
    <property type="protein sequence ID" value="QTH62646.1"/>
    <property type="molecule type" value="Genomic_DNA"/>
</dbReference>
<evidence type="ECO:0000313" key="2">
    <source>
        <dbReference type="EMBL" id="QTH62646.1"/>
    </source>
</evidence>
<organism evidence="2 3">
    <name type="scientific">Psychrosphaera ytuae</name>
    <dbReference type="NCBI Taxonomy" id="2820710"/>
    <lineage>
        <taxon>Bacteria</taxon>
        <taxon>Pseudomonadati</taxon>
        <taxon>Pseudomonadota</taxon>
        <taxon>Gammaproteobacteria</taxon>
        <taxon>Alteromonadales</taxon>
        <taxon>Pseudoalteromonadaceae</taxon>
        <taxon>Psychrosphaera</taxon>
    </lineage>
</organism>
<dbReference type="KEGG" id="psym:J1N51_07595"/>
<feature type="chain" id="PRO_5037316970" evidence="1">
    <location>
        <begin position="18"/>
        <end position="139"/>
    </location>
</feature>
<gene>
    <name evidence="2" type="ORF">J1N51_07595</name>
</gene>
<evidence type="ECO:0000313" key="3">
    <source>
        <dbReference type="Proteomes" id="UP000682739"/>
    </source>
</evidence>
<sequence>MRLLLLLGLLQSSFAFSNQVEIFDVEIELPNYCKLLVDPSVKIKNHVRYICDSYGPVNQSYFVTFDKPDNVEFKTASPLQKMVSKSTKSYSSFDFYGYVYERENGNGSLHANYFCSEELCLSIVGTTSALGDSVLKQLQ</sequence>
<evidence type="ECO:0000256" key="1">
    <source>
        <dbReference type="SAM" id="SignalP"/>
    </source>
</evidence>
<keyword evidence="3" id="KW-1185">Reference proteome</keyword>